<dbReference type="GO" id="GO:0016020">
    <property type="term" value="C:membrane"/>
    <property type="evidence" value="ECO:0007669"/>
    <property type="project" value="UniProtKB-SubCell"/>
</dbReference>
<dbReference type="PROSITE" id="PS00211">
    <property type="entry name" value="ABC_TRANSPORTER_1"/>
    <property type="match status" value="2"/>
</dbReference>
<evidence type="ECO:0000256" key="8">
    <source>
        <dbReference type="ARBA" id="ARBA00023136"/>
    </source>
</evidence>
<name>A0A8S3ZX57_9EUPU</name>
<comment type="similarity">
    <text evidence="2">Belongs to the ABC transporter superfamily. ABCC family. Conjugate transporter (TC 3.A.1.208) subfamily.</text>
</comment>
<keyword evidence="6" id="KW-0067">ATP-binding</keyword>
<feature type="transmembrane region" description="Helical" evidence="10">
    <location>
        <begin position="430"/>
        <end position="452"/>
    </location>
</feature>
<feature type="non-terminal residue" evidence="13">
    <location>
        <position position="893"/>
    </location>
</feature>
<keyword evidence="5" id="KW-0547">Nucleotide-binding</keyword>
<dbReference type="Pfam" id="PF00664">
    <property type="entry name" value="ABC_membrane"/>
    <property type="match status" value="1"/>
</dbReference>
<feature type="domain" description="ABC transporter" evidence="11">
    <location>
        <begin position="1"/>
        <end position="212"/>
    </location>
</feature>
<dbReference type="SUPFAM" id="SSF90123">
    <property type="entry name" value="ABC transporter transmembrane region"/>
    <property type="match status" value="1"/>
</dbReference>
<dbReference type="EMBL" id="CAJHNH020006746">
    <property type="protein sequence ID" value="CAG5134059.1"/>
    <property type="molecule type" value="Genomic_DNA"/>
</dbReference>
<evidence type="ECO:0000256" key="4">
    <source>
        <dbReference type="ARBA" id="ARBA00022692"/>
    </source>
</evidence>
<keyword evidence="8 10" id="KW-0472">Membrane</keyword>
<evidence type="ECO:0000256" key="5">
    <source>
        <dbReference type="ARBA" id="ARBA00022741"/>
    </source>
</evidence>
<evidence type="ECO:0000256" key="10">
    <source>
        <dbReference type="SAM" id="Phobius"/>
    </source>
</evidence>
<feature type="transmembrane region" description="Helical" evidence="10">
    <location>
        <begin position="543"/>
        <end position="565"/>
    </location>
</feature>
<dbReference type="PROSITE" id="PS50929">
    <property type="entry name" value="ABC_TM1F"/>
    <property type="match status" value="1"/>
</dbReference>
<evidence type="ECO:0000256" key="3">
    <source>
        <dbReference type="ARBA" id="ARBA00022448"/>
    </source>
</evidence>
<evidence type="ECO:0000256" key="6">
    <source>
        <dbReference type="ARBA" id="ARBA00022840"/>
    </source>
</evidence>
<dbReference type="InterPro" id="IPR017871">
    <property type="entry name" value="ABC_transporter-like_CS"/>
</dbReference>
<dbReference type="InterPro" id="IPR036640">
    <property type="entry name" value="ABC1_TM_sf"/>
</dbReference>
<reference evidence="13" key="1">
    <citation type="submission" date="2021-04" db="EMBL/GenBank/DDBJ databases">
        <authorList>
            <consortium name="Molecular Ecology Group"/>
        </authorList>
    </citation>
    <scope>NUCLEOTIDE SEQUENCE</scope>
</reference>
<dbReference type="AlphaFoldDB" id="A0A8S3ZX57"/>
<feature type="compositionally biased region" description="Polar residues" evidence="9">
    <location>
        <begin position="221"/>
        <end position="236"/>
    </location>
</feature>
<dbReference type="InterPro" id="IPR011527">
    <property type="entry name" value="ABC1_TM_dom"/>
</dbReference>
<dbReference type="Gene3D" id="3.40.50.300">
    <property type="entry name" value="P-loop containing nucleotide triphosphate hydrolases"/>
    <property type="match status" value="2"/>
</dbReference>
<dbReference type="InterPro" id="IPR003593">
    <property type="entry name" value="AAA+_ATPase"/>
</dbReference>
<sequence length="893" mass="99960">TSDSNTLEDISLRVEPGQLVAIIGPVGAGKSSLLMSILGELPVLKGEIKLSGRLAYVSQQPWVFSGSVRQNIVFGAVFDKIKYDRVIQVSALRKDFEIMPQGDATLIGDRGVSLSGGQRARVSLARALYMDADIYLLDDPLSAVDSAVGRHIFEKCIVSYLKKKARILVTHQVQLLPAADSIYILKDGRISIHGTFNELSHSGVDFSELLKNPEDEASPASIPQSLTTHSDGTTNPQVQELGSRMSLHSLVDSYEPEPVQLPEEEERASGTVGCSVYVEYFRAGTGLLKFLLLVAVNIAAQLFYVASDWWLSRWSNQEEDRYAALERLRHLMLDNNNTDLSNITTTSNITVPWVDSYFNIYIFTGIILAVFVFGLARALLFFRIAVDASQELHRRMFVRILRAPVSFFDTNPVGRILNRFSKDIGHMDDLLPVTFFDFIQCFLLIIGIVLVAGVVNPYVFIPTVPLVILFFLVRKYYLQTSRSVKRLEGTSRSPVFSYLSASLQGLHTIRCMQMEEKFMEEFDAYQDKHSEAWFMFLATSRWLAVRLDWLCAMFVTAVTVCSVLAADSMNAGLVGLSITYTMTLMGMFQWGVRQSAEVENQMISVERVLEYSRLPQEADLESAPEKKPPPSWPQHGTIVARDVCLQYSVDGPLVLKNLNFAIHGREKVGIVGRTGAGKSSLITTLYRLVEPQGCILIDDINIQELVCMTSEAKSPSFHRYDPVLFSGSLRRNLNPFQRHTDEQLWTALEEVQLKDQIRDIPEGLSAEVSEGGINFSVGQRQLICLARAILGNSRILLIDEATANVDPITDELIQQTIRTKFQDCTVLTIAHRLHTIADSDRVMVLDMGQIVEFDKPYNLLSSGQGFFFDMVQQLGKTELDHLLDIAHQAAKKR</sequence>
<feature type="transmembrane region" description="Helical" evidence="10">
    <location>
        <begin position="360"/>
        <end position="386"/>
    </location>
</feature>
<evidence type="ECO:0000259" key="12">
    <source>
        <dbReference type="PROSITE" id="PS50929"/>
    </source>
</evidence>
<evidence type="ECO:0000259" key="11">
    <source>
        <dbReference type="PROSITE" id="PS50893"/>
    </source>
</evidence>
<dbReference type="GO" id="GO:0005524">
    <property type="term" value="F:ATP binding"/>
    <property type="evidence" value="ECO:0007669"/>
    <property type="project" value="UniProtKB-KW"/>
</dbReference>
<dbReference type="PROSITE" id="PS50893">
    <property type="entry name" value="ABC_TRANSPORTER_2"/>
    <property type="match status" value="2"/>
</dbReference>
<proteinExistence type="inferred from homology"/>
<organism evidence="13 14">
    <name type="scientific">Candidula unifasciata</name>
    <dbReference type="NCBI Taxonomy" id="100452"/>
    <lineage>
        <taxon>Eukaryota</taxon>
        <taxon>Metazoa</taxon>
        <taxon>Spiralia</taxon>
        <taxon>Lophotrochozoa</taxon>
        <taxon>Mollusca</taxon>
        <taxon>Gastropoda</taxon>
        <taxon>Heterobranchia</taxon>
        <taxon>Euthyneura</taxon>
        <taxon>Panpulmonata</taxon>
        <taxon>Eupulmonata</taxon>
        <taxon>Stylommatophora</taxon>
        <taxon>Helicina</taxon>
        <taxon>Helicoidea</taxon>
        <taxon>Geomitridae</taxon>
        <taxon>Candidula</taxon>
    </lineage>
</organism>
<dbReference type="GO" id="GO:0140359">
    <property type="term" value="F:ABC-type transporter activity"/>
    <property type="evidence" value="ECO:0007669"/>
    <property type="project" value="InterPro"/>
</dbReference>
<evidence type="ECO:0000256" key="9">
    <source>
        <dbReference type="SAM" id="MobiDB-lite"/>
    </source>
</evidence>
<gene>
    <name evidence="13" type="ORF">CUNI_LOCUS19617</name>
</gene>
<dbReference type="FunFam" id="3.40.50.300:FF:000163">
    <property type="entry name" value="Multidrug resistance-associated protein member 4"/>
    <property type="match status" value="1"/>
</dbReference>
<feature type="region of interest" description="Disordered" evidence="9">
    <location>
        <begin position="214"/>
        <end position="236"/>
    </location>
</feature>
<dbReference type="CDD" id="cd18601">
    <property type="entry name" value="ABC_6TM_MRP4_D2_like"/>
    <property type="match status" value="1"/>
</dbReference>
<dbReference type="GO" id="GO:0016887">
    <property type="term" value="F:ATP hydrolysis activity"/>
    <property type="evidence" value="ECO:0007669"/>
    <property type="project" value="InterPro"/>
</dbReference>
<dbReference type="SUPFAM" id="SSF52540">
    <property type="entry name" value="P-loop containing nucleoside triphosphate hydrolases"/>
    <property type="match status" value="2"/>
</dbReference>
<evidence type="ECO:0000256" key="7">
    <source>
        <dbReference type="ARBA" id="ARBA00022989"/>
    </source>
</evidence>
<dbReference type="PANTHER" id="PTHR24223:SF456">
    <property type="entry name" value="MULTIDRUG RESISTANCE-ASSOCIATED PROTEIN LETHAL(2)03659"/>
    <property type="match status" value="1"/>
</dbReference>
<comment type="caution">
    <text evidence="13">The sequence shown here is derived from an EMBL/GenBank/DDBJ whole genome shotgun (WGS) entry which is preliminary data.</text>
</comment>
<feature type="transmembrane region" description="Helical" evidence="10">
    <location>
        <begin position="458"/>
        <end position="477"/>
    </location>
</feature>
<keyword evidence="4 10" id="KW-0812">Transmembrane</keyword>
<dbReference type="FunFam" id="3.40.50.300:FF:001726">
    <property type="entry name" value="Multidrug resistance-associated protein 4"/>
    <property type="match status" value="1"/>
</dbReference>
<protein>
    <submittedName>
        <fullName evidence="13">Uncharacterized protein</fullName>
    </submittedName>
</protein>
<evidence type="ECO:0000313" key="14">
    <source>
        <dbReference type="Proteomes" id="UP000678393"/>
    </source>
</evidence>
<feature type="transmembrane region" description="Helical" evidence="10">
    <location>
        <begin position="287"/>
        <end position="306"/>
    </location>
</feature>
<dbReference type="CDD" id="cd03250">
    <property type="entry name" value="ABCC_MRP_domain1"/>
    <property type="match status" value="1"/>
</dbReference>
<feature type="transmembrane region" description="Helical" evidence="10">
    <location>
        <begin position="571"/>
        <end position="592"/>
    </location>
</feature>
<dbReference type="FunFam" id="1.20.1560.10:FF:000014">
    <property type="entry name" value="Multidrug resistance-associated protein member 4"/>
    <property type="match status" value="1"/>
</dbReference>
<accession>A0A8S3ZX57</accession>
<dbReference type="CDD" id="cd03244">
    <property type="entry name" value="ABCC_MRP_domain2"/>
    <property type="match status" value="1"/>
</dbReference>
<dbReference type="Pfam" id="PF00005">
    <property type="entry name" value="ABC_tran"/>
    <property type="match status" value="2"/>
</dbReference>
<dbReference type="Proteomes" id="UP000678393">
    <property type="component" value="Unassembled WGS sequence"/>
</dbReference>
<dbReference type="InterPro" id="IPR027417">
    <property type="entry name" value="P-loop_NTPase"/>
</dbReference>
<dbReference type="Gene3D" id="1.20.1560.10">
    <property type="entry name" value="ABC transporter type 1, transmembrane domain"/>
    <property type="match status" value="1"/>
</dbReference>
<keyword evidence="3" id="KW-0813">Transport</keyword>
<dbReference type="InterPro" id="IPR003439">
    <property type="entry name" value="ABC_transporter-like_ATP-bd"/>
</dbReference>
<dbReference type="SMART" id="SM00382">
    <property type="entry name" value="AAA"/>
    <property type="match status" value="2"/>
</dbReference>
<evidence type="ECO:0000313" key="13">
    <source>
        <dbReference type="EMBL" id="CAG5134059.1"/>
    </source>
</evidence>
<dbReference type="InterPro" id="IPR047083">
    <property type="entry name" value="ABCC4_TMD2"/>
</dbReference>
<keyword evidence="7 10" id="KW-1133">Transmembrane helix</keyword>
<keyword evidence="14" id="KW-1185">Reference proteome</keyword>
<feature type="domain" description="ABC transporter" evidence="11">
    <location>
        <begin position="638"/>
        <end position="872"/>
    </location>
</feature>
<evidence type="ECO:0000256" key="2">
    <source>
        <dbReference type="ARBA" id="ARBA00009726"/>
    </source>
</evidence>
<dbReference type="InterPro" id="IPR050173">
    <property type="entry name" value="ABC_transporter_C-like"/>
</dbReference>
<comment type="subcellular location">
    <subcellularLocation>
        <location evidence="1">Membrane</location>
        <topology evidence="1">Multi-pass membrane protein</topology>
    </subcellularLocation>
</comment>
<evidence type="ECO:0000256" key="1">
    <source>
        <dbReference type="ARBA" id="ARBA00004141"/>
    </source>
</evidence>
<feature type="domain" description="ABC transmembrane type-1" evidence="12">
    <location>
        <begin position="291"/>
        <end position="600"/>
    </location>
</feature>
<dbReference type="OrthoDB" id="6500128at2759"/>
<dbReference type="PANTHER" id="PTHR24223">
    <property type="entry name" value="ATP-BINDING CASSETTE SUB-FAMILY C"/>
    <property type="match status" value="1"/>
</dbReference>